<evidence type="ECO:0000313" key="2">
    <source>
        <dbReference type="Proteomes" id="UP000002255"/>
    </source>
</evidence>
<protein>
    <submittedName>
        <fullName evidence="1">Uncharacterized protein</fullName>
    </submittedName>
</protein>
<reference evidence="1 2" key="2">
    <citation type="journal article" date="2010" name="Stand. Genomic Sci.">
        <title>Complete genome sequence of Xylanimonas cellulosilytica type strain (XIL07).</title>
        <authorList>
            <person name="Foster B."/>
            <person name="Pukall R."/>
            <person name="Abt B."/>
            <person name="Nolan M."/>
            <person name="Glavina Del Rio T."/>
            <person name="Chen F."/>
            <person name="Lucas S."/>
            <person name="Tice H."/>
            <person name="Pitluck S."/>
            <person name="Cheng J.-F."/>
            <person name="Chertkov O."/>
            <person name="Brettin T."/>
            <person name="Han C."/>
            <person name="Detter J.C."/>
            <person name="Bruce D."/>
            <person name="Goodwin L."/>
            <person name="Ivanova N."/>
            <person name="Mavromatis K."/>
            <person name="Pati A."/>
            <person name="Mikhailova N."/>
            <person name="Chen A."/>
            <person name="Palaniappan K."/>
            <person name="Land M."/>
            <person name="Hauser L."/>
            <person name="Chang Y.-J."/>
            <person name="Jeffries C.D."/>
            <person name="Chain P."/>
            <person name="Rohde M."/>
            <person name="Goeker M."/>
            <person name="Bristow J."/>
            <person name="Eisen J.A."/>
            <person name="Markowitz V."/>
            <person name="Hugenholtz P."/>
            <person name="Kyrpides N.C."/>
            <person name="Klenk H.-P."/>
            <person name="Lapidus A."/>
        </authorList>
    </citation>
    <scope>NUCLEOTIDE SEQUENCE [LARGE SCALE GENOMIC DNA]</scope>
    <source>
        <strain evidence="2">DSM 15894 / CECT 5975 / LMG 20990 / XIL07</strain>
    </source>
</reference>
<name>D1BTN4_XYLCX</name>
<gene>
    <name evidence="1" type="ordered locus">Xcel_1994</name>
</gene>
<dbReference type="AlphaFoldDB" id="D1BTN4"/>
<dbReference type="STRING" id="446471.Xcel_1994"/>
<organism evidence="1 2">
    <name type="scientific">Xylanimonas cellulosilytica (strain DSM 15894 / JCM 12276 / CECT 5975 / KCTC 9989 / LMG 20990 / NBRC 107835 / XIL07)</name>
    <dbReference type="NCBI Taxonomy" id="446471"/>
    <lineage>
        <taxon>Bacteria</taxon>
        <taxon>Bacillati</taxon>
        <taxon>Actinomycetota</taxon>
        <taxon>Actinomycetes</taxon>
        <taxon>Micrococcales</taxon>
        <taxon>Promicromonosporaceae</taxon>
        <taxon>Xylanimonas</taxon>
    </lineage>
</organism>
<dbReference type="EMBL" id="CP001821">
    <property type="protein sequence ID" value="ACZ31013.1"/>
    <property type="molecule type" value="Genomic_DNA"/>
</dbReference>
<dbReference type="Proteomes" id="UP000002255">
    <property type="component" value="Chromosome"/>
</dbReference>
<evidence type="ECO:0000313" key="1">
    <source>
        <dbReference type="EMBL" id="ACZ31013.1"/>
    </source>
</evidence>
<dbReference type="eggNOG" id="ENOG5033H6C">
    <property type="taxonomic scope" value="Bacteria"/>
</dbReference>
<accession>D1BTN4</accession>
<sequence>MTVDGTPGATGGRSWRARYGVRVTRRPSAPAALAALVGVALVTVVLAAGCTPAPSGRLGTPADDMPSVQPSPPAPVTALPTFDASTAVGGYAEGFPQDLLPTPAGAQIVASSAQSDDGGLTRVSLNLSSARTTDEVLADVGAPLAAAGFAETAAGAGSGLTAQTAWTRRTDRPEGQLVETLLVGVLDDGARRLVTISGTVQAPQG</sequence>
<reference evidence="2" key="1">
    <citation type="submission" date="2009-11" db="EMBL/GenBank/DDBJ databases">
        <title>The complete chromosome of Xylanimonas cellulosilytica DSM 15894.</title>
        <authorList>
            <consortium name="US DOE Joint Genome Institute (JGI-PGF)"/>
            <person name="Lucas S."/>
            <person name="Copeland A."/>
            <person name="Lapidus A."/>
            <person name="Glavina del Rio T."/>
            <person name="Dalin E."/>
            <person name="Tice H."/>
            <person name="Bruce D."/>
            <person name="Goodwin L."/>
            <person name="Pitluck S."/>
            <person name="Kyrpides N."/>
            <person name="Mavromatis K."/>
            <person name="Ivanova N."/>
            <person name="Mikhailova N."/>
            <person name="Foster B."/>
            <person name="Clum A."/>
            <person name="Brettin T."/>
            <person name="Detter J.C."/>
            <person name="Han C."/>
            <person name="Larimer F."/>
            <person name="Land M."/>
            <person name="Hauser L."/>
            <person name="Markowitz V."/>
            <person name="Cheng J.F."/>
            <person name="Hugenholtz P."/>
            <person name="Woyke T."/>
            <person name="Wu D."/>
            <person name="Gehrich-Schroeter G."/>
            <person name="Schneider S."/>
            <person name="Pukall S.R."/>
            <person name="Klenk H.P."/>
            <person name="Eisen J.A."/>
        </authorList>
    </citation>
    <scope>NUCLEOTIDE SEQUENCE [LARGE SCALE GENOMIC DNA]</scope>
    <source>
        <strain evidence="2">DSM 15894 / CECT 5975 / LMG 20990 / XIL07</strain>
    </source>
</reference>
<proteinExistence type="predicted"/>
<dbReference type="HOGENOM" id="CLU_1337081_0_0_11"/>
<dbReference type="KEGG" id="xce:Xcel_1994"/>
<keyword evidence="2" id="KW-1185">Reference proteome</keyword>